<keyword evidence="3 8" id="KW-0812">Transmembrane</keyword>
<feature type="transmembrane region" description="Helical" evidence="8">
    <location>
        <begin position="316"/>
        <end position="334"/>
    </location>
</feature>
<sequence>MSIPLRSKNSANSLIFTISRIFGVFPLDRNMNPSMGLKMYSYSVAVTLSIVGAFCISKPREVPFTTFHPFFPFVYAACENLMIAALTTINIISLSKNSKVISNIAILQSAKPKQMYRPAVIVSAFLFVNSVIHLTDSFQRGRISEWPEIFFTWIYFTQILLVPLQFCSFLIIIQVRLAALQPSGFKETDILIHYELLRLLRQLNRIYGWQLLILVIQSFSKVLMSTYWFILAGNKRSNLRKAAFVVTALSRSYELLLIVRWCMATTAAVDKFNTDLLRNLRGSKFLCANKKLYLYANMRNSIVFTASGFFSLNYRLVTSMLTAATTYLVIMLQFSS</sequence>
<keyword evidence="6 8" id="KW-0675">Receptor</keyword>
<evidence type="ECO:0000256" key="2">
    <source>
        <dbReference type="ARBA" id="ARBA00022475"/>
    </source>
</evidence>
<comment type="subcellular location">
    <subcellularLocation>
        <location evidence="1 8">Cell membrane</location>
        <topology evidence="1 8">Multi-pass membrane protein</topology>
    </subcellularLocation>
</comment>
<evidence type="ECO:0000256" key="1">
    <source>
        <dbReference type="ARBA" id="ARBA00004651"/>
    </source>
</evidence>
<evidence type="ECO:0000313" key="10">
    <source>
        <dbReference type="Proteomes" id="UP001307889"/>
    </source>
</evidence>
<comment type="function">
    <text evidence="8">Gustatory receptor which mediates acceptance or avoidance behavior, depending on its substrates.</text>
</comment>
<evidence type="ECO:0000256" key="8">
    <source>
        <dbReference type="RuleBase" id="RU363108"/>
    </source>
</evidence>
<dbReference type="PANTHER" id="PTHR21143:SF133">
    <property type="entry name" value="GUSTATORY AND PHEROMONE RECEPTOR 32A-RELATED"/>
    <property type="match status" value="1"/>
</dbReference>
<dbReference type="Pfam" id="PF08395">
    <property type="entry name" value="7tm_7"/>
    <property type="match status" value="1"/>
</dbReference>
<feature type="transmembrane region" description="Helical" evidence="8">
    <location>
        <begin position="71"/>
        <end position="94"/>
    </location>
</feature>
<evidence type="ECO:0000256" key="7">
    <source>
        <dbReference type="ARBA" id="ARBA00023224"/>
    </source>
</evidence>
<name>A0ABN7BI90_9HEMI</name>
<comment type="similarity">
    <text evidence="8">Belongs to the insect chemoreceptor superfamily. Gustatory receptor (GR) family.</text>
</comment>
<feature type="transmembrane region" description="Helical" evidence="8">
    <location>
        <begin position="206"/>
        <end position="230"/>
    </location>
</feature>
<organism evidence="9 10">
    <name type="scientific">Nesidiocoris tenuis</name>
    <dbReference type="NCBI Taxonomy" id="355587"/>
    <lineage>
        <taxon>Eukaryota</taxon>
        <taxon>Metazoa</taxon>
        <taxon>Ecdysozoa</taxon>
        <taxon>Arthropoda</taxon>
        <taxon>Hexapoda</taxon>
        <taxon>Insecta</taxon>
        <taxon>Pterygota</taxon>
        <taxon>Neoptera</taxon>
        <taxon>Paraneoptera</taxon>
        <taxon>Hemiptera</taxon>
        <taxon>Heteroptera</taxon>
        <taxon>Panheteroptera</taxon>
        <taxon>Cimicomorpha</taxon>
        <taxon>Miridae</taxon>
        <taxon>Dicyphina</taxon>
        <taxon>Nesidiocoris</taxon>
    </lineage>
</organism>
<reference evidence="9 10" key="1">
    <citation type="submission" date="2023-09" db="EMBL/GenBank/DDBJ databases">
        <title>Nesidiocoris tenuis whole genome shotgun sequence.</title>
        <authorList>
            <person name="Shibata T."/>
            <person name="Shimoda M."/>
            <person name="Kobayashi T."/>
            <person name="Uehara T."/>
        </authorList>
    </citation>
    <scope>NUCLEOTIDE SEQUENCE [LARGE SCALE GENOMIC DNA]</scope>
    <source>
        <strain evidence="9 10">Japan</strain>
    </source>
</reference>
<proteinExistence type="inferred from homology"/>
<feature type="transmembrane region" description="Helical" evidence="8">
    <location>
        <begin position="39"/>
        <end position="59"/>
    </location>
</feature>
<dbReference type="InterPro" id="IPR013604">
    <property type="entry name" value="7TM_chemorcpt"/>
</dbReference>
<evidence type="ECO:0000256" key="3">
    <source>
        <dbReference type="ARBA" id="ARBA00022692"/>
    </source>
</evidence>
<feature type="transmembrane region" description="Helical" evidence="8">
    <location>
        <begin position="152"/>
        <end position="173"/>
    </location>
</feature>
<feature type="transmembrane region" description="Helical" evidence="8">
    <location>
        <begin position="115"/>
        <end position="132"/>
    </location>
</feature>
<evidence type="ECO:0000313" key="9">
    <source>
        <dbReference type="EMBL" id="BET03246.1"/>
    </source>
</evidence>
<evidence type="ECO:0000256" key="4">
    <source>
        <dbReference type="ARBA" id="ARBA00022989"/>
    </source>
</evidence>
<protein>
    <recommendedName>
        <fullName evidence="8">Gustatory receptor</fullName>
    </recommendedName>
</protein>
<dbReference type="EMBL" id="AP028923">
    <property type="protein sequence ID" value="BET03246.1"/>
    <property type="molecule type" value="Genomic_DNA"/>
</dbReference>
<evidence type="ECO:0000256" key="5">
    <source>
        <dbReference type="ARBA" id="ARBA00023136"/>
    </source>
</evidence>
<dbReference type="Proteomes" id="UP001307889">
    <property type="component" value="Chromosome 15"/>
</dbReference>
<dbReference type="PANTHER" id="PTHR21143">
    <property type="entry name" value="INVERTEBRATE GUSTATORY RECEPTOR"/>
    <property type="match status" value="1"/>
</dbReference>
<keyword evidence="7 8" id="KW-0807">Transducer</keyword>
<evidence type="ECO:0000256" key="6">
    <source>
        <dbReference type="ARBA" id="ARBA00023170"/>
    </source>
</evidence>
<feature type="transmembrane region" description="Helical" evidence="8">
    <location>
        <begin position="242"/>
        <end position="263"/>
    </location>
</feature>
<keyword evidence="10" id="KW-1185">Reference proteome</keyword>
<keyword evidence="5 8" id="KW-0472">Membrane</keyword>
<gene>
    <name evidence="9" type="ORF">NTJ_16064</name>
</gene>
<keyword evidence="4 8" id="KW-1133">Transmembrane helix</keyword>
<accession>A0ABN7BI90</accession>
<keyword evidence="2 8" id="KW-1003">Cell membrane</keyword>